<keyword evidence="1" id="KW-0862">Zinc</keyword>
<feature type="non-terminal residue" evidence="3">
    <location>
        <position position="1"/>
    </location>
</feature>
<comment type="caution">
    <text evidence="3">The sequence shown here is derived from an EMBL/GenBank/DDBJ whole genome shotgun (WGS) entry which is preliminary data.</text>
</comment>
<evidence type="ECO:0000256" key="1">
    <source>
        <dbReference type="PROSITE-ProRule" id="PRU00042"/>
    </source>
</evidence>
<dbReference type="SMART" id="SM00355">
    <property type="entry name" value="ZnF_C2H2"/>
    <property type="match status" value="2"/>
</dbReference>
<protein>
    <submittedName>
        <fullName evidence="3">LOLA3 protein</fullName>
    </submittedName>
</protein>
<dbReference type="EMBL" id="JAANIA010001497">
    <property type="protein sequence ID" value="KAG5320217.1"/>
    <property type="molecule type" value="Genomic_DNA"/>
</dbReference>
<feature type="non-terminal residue" evidence="3">
    <location>
        <position position="75"/>
    </location>
</feature>
<organism evidence="3 4">
    <name type="scientific">Pseudoatta argentina</name>
    <dbReference type="NCBI Taxonomy" id="621737"/>
    <lineage>
        <taxon>Eukaryota</taxon>
        <taxon>Metazoa</taxon>
        <taxon>Ecdysozoa</taxon>
        <taxon>Arthropoda</taxon>
        <taxon>Hexapoda</taxon>
        <taxon>Insecta</taxon>
        <taxon>Pterygota</taxon>
        <taxon>Neoptera</taxon>
        <taxon>Endopterygota</taxon>
        <taxon>Hymenoptera</taxon>
        <taxon>Apocrita</taxon>
        <taxon>Aculeata</taxon>
        <taxon>Formicoidea</taxon>
        <taxon>Formicidae</taxon>
        <taxon>Myrmicinae</taxon>
        <taxon>Pseudoatta</taxon>
    </lineage>
</organism>
<feature type="domain" description="C2H2-type" evidence="2">
    <location>
        <begin position="33"/>
        <end position="61"/>
    </location>
</feature>
<dbReference type="GO" id="GO:0008270">
    <property type="term" value="F:zinc ion binding"/>
    <property type="evidence" value="ECO:0007669"/>
    <property type="project" value="UniProtKB-KW"/>
</dbReference>
<keyword evidence="1" id="KW-0479">Metal-binding</keyword>
<dbReference type="Gene3D" id="3.30.160.60">
    <property type="entry name" value="Classic Zinc Finger"/>
    <property type="match status" value="1"/>
</dbReference>
<dbReference type="Proteomes" id="UP000668214">
    <property type="component" value="Unassembled WGS sequence"/>
</dbReference>
<dbReference type="AlphaFoldDB" id="A0A836F8Y8"/>
<name>A0A836F8Y8_9HYME</name>
<proteinExistence type="predicted"/>
<dbReference type="SUPFAM" id="SSF57667">
    <property type="entry name" value="beta-beta-alpha zinc fingers"/>
    <property type="match status" value="1"/>
</dbReference>
<dbReference type="InterPro" id="IPR013087">
    <property type="entry name" value="Znf_C2H2_type"/>
</dbReference>
<gene>
    <name evidence="3" type="primary">Lola_2</name>
    <name evidence="3" type="ORF">G6Z78_0011629</name>
</gene>
<evidence type="ECO:0000313" key="4">
    <source>
        <dbReference type="Proteomes" id="UP000668214"/>
    </source>
</evidence>
<dbReference type="PROSITE" id="PS50157">
    <property type="entry name" value="ZINC_FINGER_C2H2_2"/>
    <property type="match status" value="2"/>
</dbReference>
<reference evidence="3" key="1">
    <citation type="submission" date="2020-02" db="EMBL/GenBank/DDBJ databases">
        <title>Relaxed selection underlies rapid genomic changes in the transitions from sociality to social parasitism in ants.</title>
        <authorList>
            <person name="Bi X."/>
        </authorList>
    </citation>
    <scope>NUCLEOTIDE SEQUENCE</scope>
    <source>
        <strain evidence="3">BGI-DK2014c</strain>
        <tissue evidence="3">Whole body</tissue>
    </source>
</reference>
<feature type="domain" description="C2H2-type" evidence="2">
    <location>
        <begin position="4"/>
        <end position="31"/>
    </location>
</feature>
<evidence type="ECO:0000313" key="3">
    <source>
        <dbReference type="EMBL" id="KAG5320217.1"/>
    </source>
</evidence>
<evidence type="ECO:0000259" key="2">
    <source>
        <dbReference type="PROSITE" id="PS50157"/>
    </source>
</evidence>
<dbReference type="Pfam" id="PF00096">
    <property type="entry name" value="zf-C2H2"/>
    <property type="match status" value="1"/>
</dbReference>
<sequence>HRRYLCPRCSNSYKYLSDMKKHLRFQCGQEPRFECPYCQKRTKVSSNMYAHVRAMHSDQPMYIIDVYNTAQNPLL</sequence>
<dbReference type="InterPro" id="IPR036236">
    <property type="entry name" value="Znf_C2H2_sf"/>
</dbReference>
<accession>A0A836F8Y8</accession>
<keyword evidence="4" id="KW-1185">Reference proteome</keyword>
<keyword evidence="1" id="KW-0863">Zinc-finger</keyword>